<protein>
    <submittedName>
        <fullName evidence="2">Uncharacterized protein</fullName>
    </submittedName>
</protein>
<keyword evidence="1" id="KW-1133">Transmembrane helix</keyword>
<keyword evidence="3" id="KW-1185">Reference proteome</keyword>
<proteinExistence type="predicted"/>
<evidence type="ECO:0000256" key="1">
    <source>
        <dbReference type="SAM" id="Phobius"/>
    </source>
</evidence>
<keyword evidence="1" id="KW-0472">Membrane</keyword>
<feature type="transmembrane region" description="Helical" evidence="1">
    <location>
        <begin position="45"/>
        <end position="65"/>
    </location>
</feature>
<sequence>MFIENFFYNETIKTIPTTGKSAITPKCENFVKTLFNKCLKCAGEHLVTVVHITLLFVLGLTLLLMDLLNASVNHLVNVVPVTLVQSPRGIDDMLAAENVPAEITLGAINNWTAQKYWVGYLKTFLQSSSSHA</sequence>
<comment type="caution">
    <text evidence="2">The sequence shown here is derived from an EMBL/GenBank/DDBJ whole genome shotgun (WGS) entry which is preliminary data.</text>
</comment>
<dbReference type="AlphaFoldDB" id="A0A0L0BS27"/>
<name>A0A0L0BS27_LUCCU</name>
<gene>
    <name evidence="2" type="ORF">FF38_14229</name>
</gene>
<dbReference type="EMBL" id="JRES01001565">
    <property type="protein sequence ID" value="KNC22024.1"/>
    <property type="molecule type" value="Genomic_DNA"/>
</dbReference>
<dbReference type="Proteomes" id="UP000037069">
    <property type="component" value="Unassembled WGS sequence"/>
</dbReference>
<evidence type="ECO:0000313" key="3">
    <source>
        <dbReference type="Proteomes" id="UP000037069"/>
    </source>
</evidence>
<accession>A0A0L0BS27</accession>
<reference evidence="2 3" key="1">
    <citation type="journal article" date="2015" name="Nat. Commun.">
        <title>Lucilia cuprina genome unlocks parasitic fly biology to underpin future interventions.</title>
        <authorList>
            <person name="Anstead C.A."/>
            <person name="Korhonen P.K."/>
            <person name="Young N.D."/>
            <person name="Hall R.S."/>
            <person name="Jex A.R."/>
            <person name="Murali S.C."/>
            <person name="Hughes D.S."/>
            <person name="Lee S.F."/>
            <person name="Perry T."/>
            <person name="Stroehlein A.J."/>
            <person name="Ansell B.R."/>
            <person name="Breugelmans B."/>
            <person name="Hofmann A."/>
            <person name="Qu J."/>
            <person name="Dugan S."/>
            <person name="Lee S.L."/>
            <person name="Chao H."/>
            <person name="Dinh H."/>
            <person name="Han Y."/>
            <person name="Doddapaneni H.V."/>
            <person name="Worley K.C."/>
            <person name="Muzny D.M."/>
            <person name="Ioannidis P."/>
            <person name="Waterhouse R.M."/>
            <person name="Zdobnov E.M."/>
            <person name="James P.J."/>
            <person name="Bagnall N.H."/>
            <person name="Kotze A.C."/>
            <person name="Gibbs R.A."/>
            <person name="Richards S."/>
            <person name="Batterham P."/>
            <person name="Gasser R.B."/>
        </authorList>
    </citation>
    <scope>NUCLEOTIDE SEQUENCE [LARGE SCALE GENOMIC DNA]</scope>
    <source>
        <strain evidence="2 3">LS</strain>
        <tissue evidence="2">Full body</tissue>
    </source>
</reference>
<keyword evidence="1" id="KW-0812">Transmembrane</keyword>
<organism evidence="2 3">
    <name type="scientific">Lucilia cuprina</name>
    <name type="common">Green bottle fly</name>
    <name type="synonym">Australian sheep blowfly</name>
    <dbReference type="NCBI Taxonomy" id="7375"/>
    <lineage>
        <taxon>Eukaryota</taxon>
        <taxon>Metazoa</taxon>
        <taxon>Ecdysozoa</taxon>
        <taxon>Arthropoda</taxon>
        <taxon>Hexapoda</taxon>
        <taxon>Insecta</taxon>
        <taxon>Pterygota</taxon>
        <taxon>Neoptera</taxon>
        <taxon>Endopterygota</taxon>
        <taxon>Diptera</taxon>
        <taxon>Brachycera</taxon>
        <taxon>Muscomorpha</taxon>
        <taxon>Oestroidea</taxon>
        <taxon>Calliphoridae</taxon>
        <taxon>Luciliinae</taxon>
        <taxon>Lucilia</taxon>
    </lineage>
</organism>
<evidence type="ECO:0000313" key="2">
    <source>
        <dbReference type="EMBL" id="KNC22024.1"/>
    </source>
</evidence>